<dbReference type="Gene3D" id="3.80.30.20">
    <property type="entry name" value="tm_1862 like domain"/>
    <property type="match status" value="1"/>
</dbReference>
<dbReference type="STRING" id="525903.Taci_0878"/>
<dbReference type="CDD" id="cd01335">
    <property type="entry name" value="Radical_SAM"/>
    <property type="match status" value="1"/>
</dbReference>
<sequence>MRRAIAKAQPAKGWASWSSYRSAEIWLDDDLPRGGHPRWALLYPGNYDLGSGSLGYHHVFRALRRMGVGVERFFLGPGPVLRSFDSDESIRSFPIITASVSYENQVLAFIEWLKQGGIPPLRRDRVGGGYPLIGAGGALTYINPLSLFDVCDFIVLGDGEVTLKPLVQALRSDHHEGVLRDLATTPNILVPHHPSSNLEVAKSDHISVEDASSAWIAPNGVFGDSVLLELQRGCRRACRFCTLTYCFSPLRRLPLEEAVGVVERKFGPFRGWFGRIGLITPEAGDYPGLRELVERILAMDMGISFASLRLDSLDPFMIRALSSRGGRSLTLAPEAGSLKLRLSCGKNFTDDMIVEKALLAKREGMGKLKLYFMLGLPGEEDQDLEAIGSLCGRILRESDLPLVVSLNAFVPKPGTPWGGASFIDKRTYDRRSDLVRRSCLEACGRRKLEIRFNGYREALREYQIAWALPGDIEGGLSLPDEDRKGRLTQTLERMGYGVDALRIKMDRGC</sequence>
<dbReference type="SFLD" id="SFLDS00029">
    <property type="entry name" value="Radical_SAM"/>
    <property type="match status" value="1"/>
</dbReference>
<dbReference type="Proteomes" id="UP000002030">
    <property type="component" value="Chromosome"/>
</dbReference>
<dbReference type="InterPro" id="IPR045784">
    <property type="entry name" value="Radical_SAM_N2"/>
</dbReference>
<dbReference type="AlphaFoldDB" id="D1BA08"/>
<dbReference type="PANTHER" id="PTHR42731:SF5">
    <property type="entry name" value="RADICAL SAM DOMAIN PROTEIN"/>
    <property type="match status" value="1"/>
</dbReference>
<evidence type="ECO:0000313" key="2">
    <source>
        <dbReference type="EMBL" id="ACZ19111.1"/>
    </source>
</evidence>
<dbReference type="Pfam" id="PF04055">
    <property type="entry name" value="Radical_SAM"/>
    <property type="match status" value="1"/>
</dbReference>
<dbReference type="HOGENOM" id="CLU_011543_3_3_0"/>
<dbReference type="EMBL" id="CP001818">
    <property type="protein sequence ID" value="ACZ19111.1"/>
    <property type="molecule type" value="Genomic_DNA"/>
</dbReference>
<accession>D1BA08</accession>
<evidence type="ECO:0000313" key="3">
    <source>
        <dbReference type="Proteomes" id="UP000002030"/>
    </source>
</evidence>
<dbReference type="GO" id="GO:0051536">
    <property type="term" value="F:iron-sulfur cluster binding"/>
    <property type="evidence" value="ECO:0007669"/>
    <property type="project" value="InterPro"/>
</dbReference>
<feature type="domain" description="Radical SAM core" evidence="1">
    <location>
        <begin position="220"/>
        <end position="456"/>
    </location>
</feature>
<proteinExistence type="predicted"/>
<dbReference type="RefSeq" id="WP_012869626.1">
    <property type="nucleotide sequence ID" value="NC_013522.1"/>
</dbReference>
<dbReference type="InterPro" id="IPR058240">
    <property type="entry name" value="rSAM_sf"/>
</dbReference>
<dbReference type="GO" id="GO:0003824">
    <property type="term" value="F:catalytic activity"/>
    <property type="evidence" value="ECO:0007669"/>
    <property type="project" value="InterPro"/>
</dbReference>
<dbReference type="SMART" id="SM00729">
    <property type="entry name" value="Elp3"/>
    <property type="match status" value="1"/>
</dbReference>
<dbReference type="EnsemblBacteria" id="ACZ19111">
    <property type="protein sequence ID" value="ACZ19111"/>
    <property type="gene ID" value="Taci_0878"/>
</dbReference>
<protein>
    <submittedName>
        <fullName evidence="2">Radical SAM domain protein</fullName>
    </submittedName>
</protein>
<dbReference type="PROSITE" id="PS51918">
    <property type="entry name" value="RADICAL_SAM"/>
    <property type="match status" value="1"/>
</dbReference>
<organism evidence="2 3">
    <name type="scientific">Thermanaerovibrio acidaminovorans (strain ATCC 49978 / DSM 6589 / Su883)</name>
    <name type="common">Selenomonas acidaminovorans</name>
    <dbReference type="NCBI Taxonomy" id="525903"/>
    <lineage>
        <taxon>Bacteria</taxon>
        <taxon>Thermotogati</taxon>
        <taxon>Synergistota</taxon>
        <taxon>Synergistia</taxon>
        <taxon>Synergistales</taxon>
        <taxon>Synergistaceae</taxon>
        <taxon>Thermanaerovibrio</taxon>
    </lineage>
</organism>
<dbReference type="KEGG" id="tai:Taci_0878"/>
<dbReference type="SFLD" id="SFLDG01082">
    <property type="entry name" value="B12-binding_domain_containing"/>
    <property type="match status" value="1"/>
</dbReference>
<keyword evidence="3" id="KW-1185">Reference proteome</keyword>
<name>D1BA08_THEAS</name>
<dbReference type="InterPro" id="IPR006638">
    <property type="entry name" value="Elp3/MiaA/NifB-like_rSAM"/>
</dbReference>
<dbReference type="eggNOG" id="COG1032">
    <property type="taxonomic scope" value="Bacteria"/>
</dbReference>
<dbReference type="InterPro" id="IPR023404">
    <property type="entry name" value="rSAM_horseshoe"/>
</dbReference>
<dbReference type="OrthoDB" id="9806827at2"/>
<reference evidence="2 3" key="1">
    <citation type="journal article" date="2009" name="Stand. Genomic Sci.">
        <title>Complete genome sequence of Thermanaerovibrio acidaminovorans type strain (Su883).</title>
        <authorList>
            <person name="Chovatia M."/>
            <person name="Sikorski J."/>
            <person name="Schroder M."/>
            <person name="Lapidus A."/>
            <person name="Nolan M."/>
            <person name="Tice H."/>
            <person name="Glavina Del Rio T."/>
            <person name="Copeland A."/>
            <person name="Cheng J.F."/>
            <person name="Lucas S."/>
            <person name="Chen F."/>
            <person name="Bruce D."/>
            <person name="Goodwin L."/>
            <person name="Pitluck S."/>
            <person name="Ivanova N."/>
            <person name="Mavromatis K."/>
            <person name="Ovchinnikova G."/>
            <person name="Pati A."/>
            <person name="Chen A."/>
            <person name="Palaniappan K."/>
            <person name="Land M."/>
            <person name="Hauser L."/>
            <person name="Chang Y.J."/>
            <person name="Jeffries C.D."/>
            <person name="Chain P."/>
            <person name="Saunders E."/>
            <person name="Detter J.C."/>
            <person name="Brettin T."/>
            <person name="Rohde M."/>
            <person name="Goker M."/>
            <person name="Spring S."/>
            <person name="Bristow J."/>
            <person name="Markowitz V."/>
            <person name="Hugenholtz P."/>
            <person name="Kyrpides N.C."/>
            <person name="Klenk H.P."/>
            <person name="Eisen J.A."/>
        </authorList>
    </citation>
    <scope>NUCLEOTIDE SEQUENCE [LARGE SCALE GENOMIC DNA]</scope>
    <source>
        <strain evidence="3">ATCC 49978 / DSM 6589 / Su883</strain>
    </source>
</reference>
<dbReference type="PATRIC" id="fig|525903.6.peg.879"/>
<gene>
    <name evidence="2" type="ordered locus">Taci_0878</name>
</gene>
<dbReference type="Pfam" id="PF19864">
    <property type="entry name" value="Radical_SAM_N2"/>
    <property type="match status" value="1"/>
</dbReference>
<dbReference type="SUPFAM" id="SSF102114">
    <property type="entry name" value="Radical SAM enzymes"/>
    <property type="match status" value="1"/>
</dbReference>
<dbReference type="InterPro" id="IPR007197">
    <property type="entry name" value="rSAM"/>
</dbReference>
<evidence type="ECO:0000259" key="1">
    <source>
        <dbReference type="PROSITE" id="PS51918"/>
    </source>
</evidence>
<dbReference type="PANTHER" id="PTHR42731">
    <property type="entry name" value="SLL1084 PROTEIN"/>
    <property type="match status" value="1"/>
</dbReference>